<dbReference type="OrthoDB" id="2914378at2759"/>
<dbReference type="GO" id="GO:0003779">
    <property type="term" value="F:actin binding"/>
    <property type="evidence" value="ECO:0007669"/>
    <property type="project" value="UniProtKB-KW"/>
</dbReference>
<evidence type="ECO:0000313" key="3">
    <source>
        <dbReference type="EMBL" id="CAD7255377.1"/>
    </source>
</evidence>
<dbReference type="Proteomes" id="UP000677054">
    <property type="component" value="Unassembled WGS sequence"/>
</dbReference>
<comment type="similarity">
    <text evidence="1">Belongs to the TRAFAC class myosin-kinesin ATPase superfamily. Myosin family.</text>
</comment>
<sequence>ERIEFDIGELCESVWNPAPLISLLDKSSQGDPKDSTDSKGILWLLDDQAIYPGASEDSFLRKVASGFSSRDWKPLVQARIEGESKELTLNHLQGTSPIRYDVHGWLKAVRDNPTSRVAPTLLLESSKEEMREVFTACSRSAVPSTISGSIVGVDGGLHVRRASSIRRGFASTSSSSLRRKS</sequence>
<comment type="caution">
    <text evidence="1">Lacks conserved residue(s) required for the propagation of feature annotation.</text>
</comment>
<gene>
    <name evidence="3" type="ORF">DSTB1V02_LOCUS15122</name>
</gene>
<accession>A0A7R9AJV0</accession>
<feature type="non-terminal residue" evidence="3">
    <location>
        <position position="1"/>
    </location>
</feature>
<dbReference type="AlphaFoldDB" id="A0A7R9AJV0"/>
<dbReference type="InterPro" id="IPR027417">
    <property type="entry name" value="P-loop_NTPase"/>
</dbReference>
<keyword evidence="1" id="KW-0009">Actin-binding</keyword>
<dbReference type="Gene3D" id="1.20.58.530">
    <property type="match status" value="1"/>
</dbReference>
<name>A0A7R9AJV0_9CRUS</name>
<evidence type="ECO:0000313" key="4">
    <source>
        <dbReference type="Proteomes" id="UP000677054"/>
    </source>
</evidence>
<dbReference type="GO" id="GO:0003774">
    <property type="term" value="F:cytoskeletal motor activity"/>
    <property type="evidence" value="ECO:0007669"/>
    <property type="project" value="InterPro"/>
</dbReference>
<dbReference type="PROSITE" id="PS51456">
    <property type="entry name" value="MYOSIN_MOTOR"/>
    <property type="match status" value="1"/>
</dbReference>
<keyword evidence="1" id="KW-0518">Myosin</keyword>
<proteinExistence type="inferred from homology"/>
<protein>
    <recommendedName>
        <fullName evidence="2">Myosin motor domain-containing protein</fullName>
    </recommendedName>
</protein>
<evidence type="ECO:0000256" key="1">
    <source>
        <dbReference type="PROSITE-ProRule" id="PRU00782"/>
    </source>
</evidence>
<keyword evidence="1" id="KW-0505">Motor protein</keyword>
<feature type="domain" description="Myosin motor" evidence="2">
    <location>
        <begin position="1"/>
        <end position="181"/>
    </location>
</feature>
<reference evidence="3" key="1">
    <citation type="submission" date="2020-11" db="EMBL/GenBank/DDBJ databases">
        <authorList>
            <person name="Tran Van P."/>
        </authorList>
    </citation>
    <scope>NUCLEOTIDE SEQUENCE</scope>
</reference>
<feature type="non-terminal residue" evidence="3">
    <location>
        <position position="181"/>
    </location>
</feature>
<dbReference type="EMBL" id="CAJPEV010024703">
    <property type="protein sequence ID" value="CAG0908533.1"/>
    <property type="molecule type" value="Genomic_DNA"/>
</dbReference>
<dbReference type="GO" id="GO:0005524">
    <property type="term" value="F:ATP binding"/>
    <property type="evidence" value="ECO:0007669"/>
    <property type="project" value="InterPro"/>
</dbReference>
<organism evidence="3">
    <name type="scientific">Darwinula stevensoni</name>
    <dbReference type="NCBI Taxonomy" id="69355"/>
    <lineage>
        <taxon>Eukaryota</taxon>
        <taxon>Metazoa</taxon>
        <taxon>Ecdysozoa</taxon>
        <taxon>Arthropoda</taxon>
        <taxon>Crustacea</taxon>
        <taxon>Oligostraca</taxon>
        <taxon>Ostracoda</taxon>
        <taxon>Podocopa</taxon>
        <taxon>Podocopida</taxon>
        <taxon>Darwinulocopina</taxon>
        <taxon>Darwinuloidea</taxon>
        <taxon>Darwinulidae</taxon>
        <taxon>Darwinula</taxon>
    </lineage>
</organism>
<dbReference type="GO" id="GO:0016459">
    <property type="term" value="C:myosin complex"/>
    <property type="evidence" value="ECO:0007669"/>
    <property type="project" value="UniProtKB-KW"/>
</dbReference>
<dbReference type="SUPFAM" id="SSF52540">
    <property type="entry name" value="P-loop containing nucleoside triphosphate hydrolases"/>
    <property type="match status" value="1"/>
</dbReference>
<dbReference type="InterPro" id="IPR001609">
    <property type="entry name" value="Myosin_head_motor_dom-like"/>
</dbReference>
<keyword evidence="4" id="KW-1185">Reference proteome</keyword>
<evidence type="ECO:0000259" key="2">
    <source>
        <dbReference type="PROSITE" id="PS51456"/>
    </source>
</evidence>
<dbReference type="EMBL" id="LR924221">
    <property type="protein sequence ID" value="CAD7255377.1"/>
    <property type="molecule type" value="Genomic_DNA"/>
</dbReference>